<dbReference type="AlphaFoldDB" id="A0A8I1A7R5"/>
<sequence length="463" mass="53251">MGAVTLPYMDVNNQQSIRNLLIEQQGRLASTIHLEKSGSVAVSEPVLILNDERYVQRTKNPSTCHRILRMHGIPVHSHHQPVLREYMVAVFQTNVLAVYCSNQQGAWLAEPKRKRKNSFRRVSLQDPSREVRKIKEWAVRALYALGLDYGLVRLAVGPNRKYFVRQVVCDPELNKELKQSFVKAVQEYVKECVNLPAISWNQVVLGADPEFIMEGRSGGLLIASRYFPVKGRVGCDAIWMNQNRSLKPLVEIRPEPTSDPRALAINIFKGLLYAAKKTGRAPAKWLAGALPHHAFPLGGHIHFSGVQPNFKLLRALDNYLALLLAIVEDPQGIGRRPKYGFLGDFRYQDHGGFEYRTLPSWLISPTLTKGVFVVAKLIAIHYRYLNYYPLDEEEVQEAYYQGDKEVLAEWLPVLWSELKKCPYYVRNKEYLDKFYRYLTSGSTWNESQDIRKVWKLPPYHKKK</sequence>
<accession>A0A8I1A7R5</accession>
<gene>
    <name evidence="1" type="ORF">I8U20_11675</name>
</gene>
<comment type="caution">
    <text evidence="1">The sequence shown here is derived from an EMBL/GenBank/DDBJ whole genome shotgun (WGS) entry which is preliminary data.</text>
</comment>
<dbReference type="RefSeq" id="WP_181732590.1">
    <property type="nucleotide sequence ID" value="NZ_JACEIR010000009.1"/>
</dbReference>
<dbReference type="Proteomes" id="UP000633619">
    <property type="component" value="Unassembled WGS sequence"/>
</dbReference>
<dbReference type="EMBL" id="JAECVW010000008">
    <property type="protein sequence ID" value="MBH8595988.1"/>
    <property type="molecule type" value="Genomic_DNA"/>
</dbReference>
<proteinExistence type="predicted"/>
<protein>
    <recommendedName>
        <fullName evidence="3">PhiEco32-like amidoligase-type 2 protein</fullName>
    </recommendedName>
</protein>
<keyword evidence="2" id="KW-1185">Reference proteome</keyword>
<name>A0A8I1A7R5_THEIN</name>
<evidence type="ECO:0008006" key="3">
    <source>
        <dbReference type="Google" id="ProtNLM"/>
    </source>
</evidence>
<reference evidence="1 2" key="1">
    <citation type="submission" date="2020-12" db="EMBL/GenBank/DDBJ databases">
        <title>WGS of Thermoactinomyces spp.</title>
        <authorList>
            <person name="Cheng K."/>
        </authorList>
    </citation>
    <scope>NUCLEOTIDE SEQUENCE [LARGE SCALE GENOMIC DNA]</scope>
    <source>
        <strain evidence="2">CICC 10671\DSM 43846</strain>
    </source>
</reference>
<evidence type="ECO:0000313" key="2">
    <source>
        <dbReference type="Proteomes" id="UP000633619"/>
    </source>
</evidence>
<dbReference type="Pfam" id="PF14395">
    <property type="entry name" value="COOH-NH2_lig"/>
    <property type="match status" value="1"/>
</dbReference>
<evidence type="ECO:0000313" key="1">
    <source>
        <dbReference type="EMBL" id="MBH8595988.1"/>
    </source>
</evidence>
<dbReference type="InterPro" id="IPR025681">
    <property type="entry name" value="COOH-NH2_lig"/>
</dbReference>
<organism evidence="1 2">
    <name type="scientific">Thermoactinomyces intermedius</name>
    <dbReference type="NCBI Taxonomy" id="2024"/>
    <lineage>
        <taxon>Bacteria</taxon>
        <taxon>Bacillati</taxon>
        <taxon>Bacillota</taxon>
        <taxon>Bacilli</taxon>
        <taxon>Bacillales</taxon>
        <taxon>Thermoactinomycetaceae</taxon>
        <taxon>Thermoactinomyces</taxon>
    </lineage>
</organism>